<dbReference type="Pfam" id="PF03454">
    <property type="entry name" value="MoeA_C"/>
    <property type="match status" value="1"/>
</dbReference>
<accession>A0A850C2R0</accession>
<reference evidence="2 3" key="1">
    <citation type="submission" date="2020-05" db="EMBL/GenBank/DDBJ databases">
        <title>DNA-SIP metagenomic assembled genomes.</title>
        <authorList>
            <person name="Yu J."/>
        </authorList>
    </citation>
    <scope>NUCLEOTIDE SEQUENCE [LARGE SCALE GENOMIC DNA]</scope>
    <source>
        <strain evidence="2">Bin5.27</strain>
    </source>
</reference>
<dbReference type="InterPro" id="IPR005111">
    <property type="entry name" value="MoeA_C_domain_IV"/>
</dbReference>
<feature type="domain" description="MoeA C-terminal" evidence="1">
    <location>
        <begin position="2"/>
        <end position="34"/>
    </location>
</feature>
<feature type="non-terminal residue" evidence="2">
    <location>
        <position position="1"/>
    </location>
</feature>
<protein>
    <submittedName>
        <fullName evidence="2">Molybdopterin molybdenumtransferase MoeA</fullName>
    </submittedName>
</protein>
<dbReference type="GO" id="GO:0032324">
    <property type="term" value="P:molybdopterin cofactor biosynthetic process"/>
    <property type="evidence" value="ECO:0007669"/>
    <property type="project" value="InterPro"/>
</dbReference>
<keyword evidence="2" id="KW-0808">Transferase</keyword>
<dbReference type="EMBL" id="JABFXE010000376">
    <property type="protein sequence ID" value="NUQ88595.1"/>
    <property type="molecule type" value="Genomic_DNA"/>
</dbReference>
<evidence type="ECO:0000313" key="3">
    <source>
        <dbReference type="Proteomes" id="UP000574690"/>
    </source>
</evidence>
<name>A0A850C2R0_9ACTN</name>
<comment type="caution">
    <text evidence="2">The sequence shown here is derived from an EMBL/GenBank/DDBJ whole genome shotgun (WGS) entry which is preliminary data.</text>
</comment>
<organism evidence="2 3">
    <name type="scientific">Glycomyces artemisiae</name>
    <dbReference type="NCBI Taxonomy" id="1076443"/>
    <lineage>
        <taxon>Bacteria</taxon>
        <taxon>Bacillati</taxon>
        <taxon>Actinomycetota</taxon>
        <taxon>Actinomycetes</taxon>
        <taxon>Glycomycetales</taxon>
        <taxon>Glycomycetaceae</taxon>
        <taxon>Glycomyces</taxon>
    </lineage>
</organism>
<dbReference type="InterPro" id="IPR036688">
    <property type="entry name" value="MoeA_C_domain_IV_sf"/>
</dbReference>
<evidence type="ECO:0000259" key="1">
    <source>
        <dbReference type="Pfam" id="PF03454"/>
    </source>
</evidence>
<evidence type="ECO:0000313" key="2">
    <source>
        <dbReference type="EMBL" id="NUQ88595.1"/>
    </source>
</evidence>
<proteinExistence type="predicted"/>
<dbReference type="SUPFAM" id="SSF63867">
    <property type="entry name" value="MoeA C-terminal domain-like"/>
    <property type="match status" value="1"/>
</dbReference>
<dbReference type="GO" id="GO:0016740">
    <property type="term" value="F:transferase activity"/>
    <property type="evidence" value="ECO:0007669"/>
    <property type="project" value="UniProtKB-KW"/>
</dbReference>
<sequence length="42" mass="3883">AHHGSAMLRGLAGAAGFAVIPPDDAAAAGTVVDLATVPGVSA</sequence>
<dbReference type="AlphaFoldDB" id="A0A850C2R0"/>
<gene>
    <name evidence="2" type="ORF">HOQ43_09055</name>
</gene>
<dbReference type="Proteomes" id="UP000574690">
    <property type="component" value="Unassembled WGS sequence"/>
</dbReference>